<dbReference type="Proteomes" id="UP000228593">
    <property type="component" value="Unassembled WGS sequence"/>
</dbReference>
<accession>A0A2G8SWQ8</accession>
<organism evidence="1 2">
    <name type="scientific">Massilia psychrophila</name>
    <dbReference type="NCBI Taxonomy" id="1603353"/>
    <lineage>
        <taxon>Bacteria</taxon>
        <taxon>Pseudomonadati</taxon>
        <taxon>Pseudomonadota</taxon>
        <taxon>Betaproteobacteria</taxon>
        <taxon>Burkholderiales</taxon>
        <taxon>Oxalobacteraceae</taxon>
        <taxon>Telluria group</taxon>
        <taxon>Massilia</taxon>
    </lineage>
</organism>
<name>A0A2G8SWQ8_9BURK</name>
<gene>
    <name evidence="1" type="ORF">CR103_19210</name>
</gene>
<evidence type="ECO:0000313" key="1">
    <source>
        <dbReference type="EMBL" id="PIL38220.1"/>
    </source>
</evidence>
<sequence>MRNFELIFVSTGGDRRVSLFVVGTKAMLTQVYCRLHNYLDWKNGGEKKSAFLLQIYTPTEELIK</sequence>
<proteinExistence type="predicted"/>
<protein>
    <submittedName>
        <fullName evidence="1">Uncharacterized protein</fullName>
    </submittedName>
</protein>
<dbReference type="EMBL" id="PDOB01000043">
    <property type="protein sequence ID" value="PIL38220.1"/>
    <property type="molecule type" value="Genomic_DNA"/>
</dbReference>
<comment type="caution">
    <text evidence="1">The sequence shown here is derived from an EMBL/GenBank/DDBJ whole genome shotgun (WGS) entry which is preliminary data.</text>
</comment>
<evidence type="ECO:0000313" key="2">
    <source>
        <dbReference type="Proteomes" id="UP000228593"/>
    </source>
</evidence>
<reference evidence="1 2" key="1">
    <citation type="submission" date="2017-10" db="EMBL/GenBank/DDBJ databases">
        <title>Massilia psychrophilum sp. nov., a novel purple-pigmented bacterium isolated from Tianshan glacier, Xinjiang Municipality, China.</title>
        <authorList>
            <person name="Wang H."/>
        </authorList>
    </citation>
    <scope>NUCLEOTIDE SEQUENCE [LARGE SCALE GENOMIC DNA]</scope>
    <source>
        <strain evidence="1 2">JCM 30813</strain>
    </source>
</reference>
<keyword evidence="2" id="KW-1185">Reference proteome</keyword>
<dbReference type="AlphaFoldDB" id="A0A2G8SWQ8"/>